<protein>
    <submittedName>
        <fullName evidence="2">Uncharacterized protein</fullName>
    </submittedName>
</protein>
<dbReference type="GO" id="GO:0006620">
    <property type="term" value="P:post-translational protein targeting to endoplasmic reticulum membrane"/>
    <property type="evidence" value="ECO:0007669"/>
    <property type="project" value="TreeGrafter"/>
</dbReference>
<evidence type="ECO:0000256" key="1">
    <source>
        <dbReference type="SAM" id="Phobius"/>
    </source>
</evidence>
<keyword evidence="1" id="KW-0472">Membrane</keyword>
<keyword evidence="1" id="KW-1133">Transmembrane helix</keyword>
<feature type="transmembrane region" description="Helical" evidence="1">
    <location>
        <begin position="12"/>
        <end position="32"/>
    </location>
</feature>
<dbReference type="GO" id="GO:0006614">
    <property type="term" value="P:SRP-dependent cotranslational protein targeting to membrane"/>
    <property type="evidence" value="ECO:0007669"/>
    <property type="project" value="TreeGrafter"/>
</dbReference>
<name>A0A2P2KT23_RHIMU</name>
<dbReference type="PANTHER" id="PTHR24075:SF0">
    <property type="entry name" value="TRANSLOCATION PROTEIN SEC63 HOMOLOG"/>
    <property type="match status" value="1"/>
</dbReference>
<dbReference type="GO" id="GO:0008320">
    <property type="term" value="F:protein transmembrane transporter activity"/>
    <property type="evidence" value="ECO:0007669"/>
    <property type="project" value="TreeGrafter"/>
</dbReference>
<organism evidence="2">
    <name type="scientific">Rhizophora mucronata</name>
    <name type="common">Asiatic mangrove</name>
    <dbReference type="NCBI Taxonomy" id="61149"/>
    <lineage>
        <taxon>Eukaryota</taxon>
        <taxon>Viridiplantae</taxon>
        <taxon>Streptophyta</taxon>
        <taxon>Embryophyta</taxon>
        <taxon>Tracheophyta</taxon>
        <taxon>Spermatophyta</taxon>
        <taxon>Magnoliopsida</taxon>
        <taxon>eudicotyledons</taxon>
        <taxon>Gunneridae</taxon>
        <taxon>Pentapetalae</taxon>
        <taxon>rosids</taxon>
        <taxon>fabids</taxon>
        <taxon>Malpighiales</taxon>
        <taxon>Rhizophoraceae</taxon>
        <taxon>Rhizophora</taxon>
    </lineage>
</organism>
<proteinExistence type="predicted"/>
<dbReference type="GO" id="GO:0031207">
    <property type="term" value="C:Sec62/Sec63 complex"/>
    <property type="evidence" value="ECO:0007669"/>
    <property type="project" value="TreeGrafter"/>
</dbReference>
<evidence type="ECO:0000313" key="2">
    <source>
        <dbReference type="EMBL" id="MBX08879.1"/>
    </source>
</evidence>
<dbReference type="GO" id="GO:0003723">
    <property type="term" value="F:RNA binding"/>
    <property type="evidence" value="ECO:0007669"/>
    <property type="project" value="TreeGrafter"/>
</dbReference>
<accession>A0A2P2KT23</accession>
<keyword evidence="1" id="KW-0812">Transmembrane</keyword>
<feature type="transmembrane region" description="Helical" evidence="1">
    <location>
        <begin position="66"/>
        <end position="88"/>
    </location>
</feature>
<reference evidence="2" key="1">
    <citation type="submission" date="2018-02" db="EMBL/GenBank/DDBJ databases">
        <title>Rhizophora mucronata_Transcriptome.</title>
        <authorList>
            <person name="Meera S.P."/>
            <person name="Sreeshan A."/>
            <person name="Augustine A."/>
        </authorList>
    </citation>
    <scope>NUCLEOTIDE SEQUENCE</scope>
    <source>
        <tissue evidence="2">Leaf</tissue>
    </source>
</reference>
<dbReference type="PANTHER" id="PTHR24075">
    <property type="entry name" value="SEC63 DOMAIN-CONTAINING"/>
    <property type="match status" value="1"/>
</dbReference>
<sequence length="97" mass="11218">MAGPEENSALFPIFILTIMALPLVPYTIMKLCRAATKKSKSIHCRCTECTRSGKYRKSIFKRISNFSTYSNLTLILLWIIMIFLVYYIRTMSHEVTS</sequence>
<dbReference type="EMBL" id="GGEC01028395">
    <property type="protein sequence ID" value="MBX08879.1"/>
    <property type="molecule type" value="Transcribed_RNA"/>
</dbReference>
<dbReference type="AlphaFoldDB" id="A0A2P2KT23"/>